<evidence type="ECO:0000256" key="4">
    <source>
        <dbReference type="ARBA" id="ARBA00022840"/>
    </source>
</evidence>
<evidence type="ECO:0000256" key="2">
    <source>
        <dbReference type="ARBA" id="ARBA00022692"/>
    </source>
</evidence>
<dbReference type="CDD" id="cd18577">
    <property type="entry name" value="ABC_6TM_Pgp_ABCB1_D1_like"/>
    <property type="match status" value="1"/>
</dbReference>
<reference evidence="11 12" key="1">
    <citation type="submission" date="2018-03" db="EMBL/GenBank/DDBJ databases">
        <title>Candida pseudohaemulonii genome assembly and annotation.</title>
        <authorList>
            <person name="Munoz J.F."/>
            <person name="Gade L.G."/>
            <person name="Chow N.A."/>
            <person name="Litvintseva A.P."/>
            <person name="Loparev V.N."/>
            <person name="Cuomo C.A."/>
        </authorList>
    </citation>
    <scope>NUCLEOTIDE SEQUENCE [LARGE SCALE GENOMIC DNA]</scope>
    <source>
        <strain evidence="11 12">B12108</strain>
    </source>
</reference>
<keyword evidence="3" id="KW-0547">Nucleotide-binding</keyword>
<dbReference type="InterPro" id="IPR036640">
    <property type="entry name" value="ABC1_TM_sf"/>
</dbReference>
<feature type="transmembrane region" description="Helical" evidence="8">
    <location>
        <begin position="1669"/>
        <end position="1694"/>
    </location>
</feature>
<feature type="transmembrane region" description="Helical" evidence="8">
    <location>
        <begin position="1888"/>
        <end position="1908"/>
    </location>
</feature>
<dbReference type="SUPFAM" id="SSF90123">
    <property type="entry name" value="ABC transporter transmembrane region"/>
    <property type="match status" value="2"/>
</dbReference>
<feature type="transmembrane region" description="Helical" evidence="8">
    <location>
        <begin position="1131"/>
        <end position="1151"/>
    </location>
</feature>
<dbReference type="GO" id="GO:0005743">
    <property type="term" value="C:mitochondrial inner membrane"/>
    <property type="evidence" value="ECO:0007669"/>
    <property type="project" value="TreeGrafter"/>
</dbReference>
<name>A0A2P7YKB8_9ASCO</name>
<evidence type="ECO:0000313" key="11">
    <source>
        <dbReference type="EMBL" id="PSK36413.1"/>
    </source>
</evidence>
<dbReference type="Pfam" id="PF00664">
    <property type="entry name" value="ABC_membrane"/>
    <property type="match status" value="2"/>
</dbReference>
<dbReference type="InterPro" id="IPR017871">
    <property type="entry name" value="ABC_transporter-like_CS"/>
</dbReference>
<dbReference type="Pfam" id="PF10104">
    <property type="entry name" value="Brr6_like_C_C"/>
    <property type="match status" value="1"/>
</dbReference>
<evidence type="ECO:0000256" key="8">
    <source>
        <dbReference type="SAM" id="Phobius"/>
    </source>
</evidence>
<feature type="transmembrane region" description="Helical" evidence="8">
    <location>
        <begin position="1275"/>
        <end position="1296"/>
    </location>
</feature>
<dbReference type="GO" id="GO:0090374">
    <property type="term" value="P:oligopeptide export from mitochondrion"/>
    <property type="evidence" value="ECO:0007669"/>
    <property type="project" value="TreeGrafter"/>
</dbReference>
<evidence type="ECO:0000313" key="12">
    <source>
        <dbReference type="Proteomes" id="UP000241107"/>
    </source>
</evidence>
<dbReference type="InterPro" id="IPR011527">
    <property type="entry name" value="ABC1_TM_dom"/>
</dbReference>
<dbReference type="SMART" id="SM01042">
    <property type="entry name" value="Brr6_like_C_C"/>
    <property type="match status" value="1"/>
</dbReference>
<dbReference type="InterPro" id="IPR003439">
    <property type="entry name" value="ABC_transporter-like_ATP-bd"/>
</dbReference>
<evidence type="ECO:0000259" key="9">
    <source>
        <dbReference type="PROSITE" id="PS50893"/>
    </source>
</evidence>
<dbReference type="GeneID" id="36567271"/>
<accession>A0A2P7YKB8</accession>
<evidence type="ECO:0000256" key="6">
    <source>
        <dbReference type="ARBA" id="ARBA00023136"/>
    </source>
</evidence>
<feature type="transmembrane region" description="Helical" evidence="8">
    <location>
        <begin position="1747"/>
        <end position="1767"/>
    </location>
</feature>
<dbReference type="Proteomes" id="UP000241107">
    <property type="component" value="Unassembled WGS sequence"/>
</dbReference>
<keyword evidence="7" id="KW-0175">Coiled coil</keyword>
<feature type="transmembrane region" description="Helical" evidence="8">
    <location>
        <begin position="49"/>
        <end position="77"/>
    </location>
</feature>
<dbReference type="GO" id="GO:0055088">
    <property type="term" value="P:lipid homeostasis"/>
    <property type="evidence" value="ECO:0007669"/>
    <property type="project" value="InterPro"/>
</dbReference>
<feature type="transmembrane region" description="Helical" evidence="8">
    <location>
        <begin position="1051"/>
        <end position="1079"/>
    </location>
</feature>
<feature type="transmembrane region" description="Helical" evidence="8">
    <location>
        <begin position="552"/>
        <end position="575"/>
    </location>
</feature>
<dbReference type="VEuPathDB" id="FungiDB:C7M61_003883"/>
<dbReference type="PROSITE" id="PS50893">
    <property type="entry name" value="ABC_TRANSPORTER_2"/>
    <property type="match status" value="2"/>
</dbReference>
<keyword evidence="12" id="KW-1185">Reference proteome</keyword>
<feature type="domain" description="ABC transporter" evidence="9">
    <location>
        <begin position="1952"/>
        <end position="2193"/>
    </location>
</feature>
<dbReference type="InterPro" id="IPR021858">
    <property type="entry name" value="Fun_TF"/>
</dbReference>
<keyword evidence="6 8" id="KW-0472">Membrane</keyword>
<dbReference type="GO" id="GO:0031965">
    <property type="term" value="C:nuclear membrane"/>
    <property type="evidence" value="ECO:0007669"/>
    <property type="project" value="InterPro"/>
</dbReference>
<feature type="transmembrane region" description="Helical" evidence="8">
    <location>
        <begin position="1623"/>
        <end position="1649"/>
    </location>
</feature>
<dbReference type="EMBL" id="PYFQ01000011">
    <property type="protein sequence ID" value="PSK36413.1"/>
    <property type="molecule type" value="Genomic_DNA"/>
</dbReference>
<evidence type="ECO:0000256" key="3">
    <source>
        <dbReference type="ARBA" id="ARBA00022741"/>
    </source>
</evidence>
<comment type="subcellular location">
    <subcellularLocation>
        <location evidence="1">Membrane</location>
        <topology evidence="1">Multi-pass membrane protein</topology>
    </subcellularLocation>
</comment>
<dbReference type="PROSITE" id="PS00211">
    <property type="entry name" value="ABC_TRANSPORTER_1"/>
    <property type="match status" value="2"/>
</dbReference>
<dbReference type="GO" id="GO:0015421">
    <property type="term" value="F:ABC-type oligopeptide transporter activity"/>
    <property type="evidence" value="ECO:0007669"/>
    <property type="project" value="TreeGrafter"/>
</dbReference>
<comment type="caution">
    <text evidence="11">The sequence shown here is derived from an EMBL/GenBank/DDBJ whole genome shotgun (WGS) entry which is preliminary data.</text>
</comment>
<dbReference type="SUPFAM" id="SSF52540">
    <property type="entry name" value="P-loop containing nucleoside triphosphate hydrolases"/>
    <property type="match status" value="2"/>
</dbReference>
<dbReference type="InterPro" id="IPR018767">
    <property type="entry name" value="Brl1/Brr6_dom"/>
</dbReference>
<evidence type="ECO:0000259" key="10">
    <source>
        <dbReference type="PROSITE" id="PS50929"/>
    </source>
</evidence>
<evidence type="ECO:0000256" key="1">
    <source>
        <dbReference type="ARBA" id="ARBA00004141"/>
    </source>
</evidence>
<dbReference type="CDD" id="cd18578">
    <property type="entry name" value="ABC_6TM_Pgp_ABCB1_D2_like"/>
    <property type="match status" value="1"/>
</dbReference>
<dbReference type="GO" id="GO:0005524">
    <property type="term" value="F:ATP binding"/>
    <property type="evidence" value="ECO:0007669"/>
    <property type="project" value="UniProtKB-KW"/>
</dbReference>
<feature type="domain" description="ABC transmembrane type-1" evidence="10">
    <location>
        <begin position="1008"/>
        <end position="1298"/>
    </location>
</feature>
<dbReference type="InterPro" id="IPR027417">
    <property type="entry name" value="P-loop_NTPase"/>
</dbReference>
<dbReference type="PANTHER" id="PTHR43394">
    <property type="entry name" value="ATP-DEPENDENT PERMEASE MDL1, MITOCHONDRIAL"/>
    <property type="match status" value="1"/>
</dbReference>
<dbReference type="PANTHER" id="PTHR43394:SF15">
    <property type="entry name" value="ALPHA-FACTOR-TRANSPORTING ATPASE"/>
    <property type="match status" value="1"/>
</dbReference>
<feature type="domain" description="ABC transmembrane type-1" evidence="10">
    <location>
        <begin position="1627"/>
        <end position="1915"/>
    </location>
</feature>
<feature type="transmembrane region" description="Helical" evidence="8">
    <location>
        <begin position="1773"/>
        <end position="1795"/>
    </location>
</feature>
<keyword evidence="5 8" id="KW-1133">Transmembrane helix</keyword>
<organism evidence="11 12">
    <name type="scientific">Candidozyma pseudohaemuli</name>
    <dbReference type="NCBI Taxonomy" id="418784"/>
    <lineage>
        <taxon>Eukaryota</taxon>
        <taxon>Fungi</taxon>
        <taxon>Dikarya</taxon>
        <taxon>Ascomycota</taxon>
        <taxon>Saccharomycotina</taxon>
        <taxon>Pichiomycetes</taxon>
        <taxon>Metschnikowiaceae</taxon>
        <taxon>Candidozyma</taxon>
    </lineage>
</organism>
<dbReference type="STRING" id="418784.A0A2P7YKB8"/>
<dbReference type="OrthoDB" id="6500128at2759"/>
<keyword evidence="4" id="KW-0067">ATP-binding</keyword>
<sequence>MGRVVFSPTKEVMRYEEDNGERVFRTEPEGNTTDDKTNPRPGFLNNYTIPYILLMYLQLLFNVLLALIIFYIIYLFISTIKADTRHKMEIATTDALREISLCSREFYRNKCATDHRAPALEMPCLEWEKCMNRDPEKIGKSLVTAQTFGEIINEFLKPISWKLVFLCNFLLIGSFVATNVLLGGFRGGMSYDQLDNLRKLKALEDRLNAAETEMESLRKSNAELKKQAPTYLSQHELDLMNESIGYSPLMAKLRRYGNKPRRAKEVKKEALPILPQEQEEHDDDRIRQDRTNVMHHDFHQQPANAVGMPTPAPSATNTGLPHHANDPRGSFNGFSHLHGSLSLGLPTTTASGISPLPHLNMIPNNDSTNLSGSPLPPLFRLPDIVQDDGQMDMLLFENVLDDANTLVHGLATFDVLGNDGILQLSAQSTPDGAHLKPFHSDIILNEANSDNHLFNEAQLQDYLRYGTDLDRKPEGSQFWENINEHMRDPMLNEPRNKPSNEELVERVNETYNLSAEELEYFRAVSCKELFLFIYPFAPTTKDNEIMHVLLEYLLMFKYLVYAIIALGASCLFTITKNPKHDRNQKRSSAICMKLLVQAFTDLKNNENSLRHIEGLILTVLILTVLFCDISLVDATSVPVSWISHLNKARSLLIKYKLVKQQANITKPDSLGITIAKLLFFLFDYISKLGMLNSQITKGSLRDLHLLIDITNTEGREAFAQQQTLRKLGVLIPPSSSHSGFNLFLTLTNEASQCMFKLLDIIAGVNESELKQASPEEVGELLSRVSIVAQQRIIPGLNPEDQFLIPRDHPAHPDFTDMARKIHLPRSAYAKDTDDLNDVKHYSYCDVALRSQFLVLNLKVYTSPGILHLPKSHPMIKRLVEQTMKLMFFLKLKSDPSYDRNLVVAELEHYWLSKSLFDFRAIMIQLPFRVTIDLTESEDDFEKLDLFFRGLVKFGGGSGIEAVSRARKNREAARKRKVISDDLGTGAPSRKGGLLMFATKSDIPFFISGLLTMVIASAGSPIQTQIYGKAFDKLTKYITAGYDGMGDFVADIRLLCGLIMVVGVVRMFFTWLSIHLWLIIGERQQERARSRLLSNLLDQNLEWYEQKENLMGSMAQVNRCIEEVRVALSENIALLVQGSSSIVLLLVSAFISSWSLTLVIMASAPLMALSSIIFGRLTFRFANEENNLSAKASKILDWSFVSGNLVRLLNGKYRDLVSFNQIVDKSAKAFTKMSLSISSNQLILRVLSFLIFVQGFWFGAYMVLIGKLRVGQVLTAFSSCLILGTHVSTVANVLALLNKGQAAAATIAEFMEFEEEEKNKSIQDPEETFDPIVSGKLLQLEGVSFNYGASEKQNINSVSAEISNEHFTFIVGPSGCGKSTLVSLLMKFYIPSSGRIIVDGLDISLLSESQVSSFITLVELNALVFDKLLYENIALGSREILEEKALEACDFAELGTFVRSLEHGIHLRISSSLSGGQMQRIGIARAYLKNSPILILDEALSAVDQITRQKLYENIRKWRKGRMTIIVSHELLDITDGDYVLSLMNGEVEKYEQQKGDTSKKQETGSLEKLTSLEEDTESIFTDGLNYGPNKAKDLEHGSNSDELQILSVFAVLKHCYHSIQSKLLIMIGLFLSLLSGVITPVLSFCFSKLLSNVVDQSTKLTSKGKGAVFWSSLVIGLIVFDGAIYFTSHFLLAFSSERWVVDLRKKALVIINDQDMSFFSRKYLKPAELTALLMNDARDLRNLVSEFLSAVLSLIALTLLGLIWSIVSGWKLALVGTAFVPLILLVTVSYGLFLLKFETRYKDKVGEVEKFNHNAVLGVKTVKAFGVENDFQDGLKTKLSELSSVAKLRACITGLGFALLEMCVSIATGAILYYGLYLVASMEYSYESMLQVLTLLTFTMASASTLMSSLPEIARGQRAGTLFAQLLSLTASPIETSGTDQIHKHMQSENVMSFENVSFSYHESDSVQKKVLQDLSFSIKKGEVVGIVGASGSGKSTIALLMGRLMDCDRGLVKYESKPVKTLDPLSYRRNVAVVPQRPKFFEGSIWENLLYGVDKAFIDKAFVVECLKLCNIWDLVSSMQHGLDTVLDERTVSSGQLQRLCIARALIREPKMIVFDECTSNLDQANADIITDLIISKLHQSNPALAIVVITHDVEMMSHLPRLLVLKDGEVNQDGDFETLSSQMGEFRRLTT</sequence>
<dbReference type="InterPro" id="IPR003593">
    <property type="entry name" value="AAA+_ATPase"/>
</dbReference>
<evidence type="ECO:0000256" key="5">
    <source>
        <dbReference type="ARBA" id="ARBA00022989"/>
    </source>
</evidence>
<feature type="coiled-coil region" evidence="7">
    <location>
        <begin position="193"/>
        <end position="227"/>
    </location>
</feature>
<dbReference type="Pfam" id="PF00005">
    <property type="entry name" value="ABC_tran"/>
    <property type="match status" value="2"/>
</dbReference>
<dbReference type="GO" id="GO:0016887">
    <property type="term" value="F:ATP hydrolysis activity"/>
    <property type="evidence" value="ECO:0007669"/>
    <property type="project" value="InterPro"/>
</dbReference>
<feature type="domain" description="ABC transporter" evidence="9">
    <location>
        <begin position="1337"/>
        <end position="1569"/>
    </location>
</feature>
<protein>
    <submittedName>
        <fullName evidence="11">Uncharacterized protein</fullName>
    </submittedName>
</protein>
<feature type="transmembrane region" description="Helical" evidence="8">
    <location>
        <begin position="1157"/>
        <end position="1178"/>
    </location>
</feature>
<feature type="transmembrane region" description="Helical" evidence="8">
    <location>
        <begin position="1241"/>
        <end position="1263"/>
    </location>
</feature>
<dbReference type="Gene3D" id="3.40.50.300">
    <property type="entry name" value="P-loop containing nucleotide triphosphate hydrolases"/>
    <property type="match status" value="2"/>
</dbReference>
<dbReference type="Gene3D" id="1.20.1560.10">
    <property type="entry name" value="ABC transporter type 1, transmembrane domain"/>
    <property type="match status" value="1"/>
</dbReference>
<proteinExistence type="predicted"/>
<dbReference type="PROSITE" id="PS50929">
    <property type="entry name" value="ABC_TM1F"/>
    <property type="match status" value="2"/>
</dbReference>
<feature type="transmembrane region" description="Helical" evidence="8">
    <location>
        <begin position="1850"/>
        <end position="1876"/>
    </location>
</feature>
<dbReference type="InterPro" id="IPR039421">
    <property type="entry name" value="Type_1_exporter"/>
</dbReference>
<feature type="transmembrane region" description="Helical" evidence="8">
    <location>
        <begin position="163"/>
        <end position="185"/>
    </location>
</feature>
<dbReference type="SMART" id="SM00382">
    <property type="entry name" value="AAA"/>
    <property type="match status" value="2"/>
</dbReference>
<dbReference type="CDD" id="cd03228">
    <property type="entry name" value="ABCC_MRP_Like"/>
    <property type="match status" value="2"/>
</dbReference>
<feature type="transmembrane region" description="Helical" evidence="8">
    <location>
        <begin position="1002"/>
        <end position="1021"/>
    </location>
</feature>
<gene>
    <name evidence="11" type="ORF">C7M61_003883</name>
</gene>
<evidence type="ECO:0000256" key="7">
    <source>
        <dbReference type="SAM" id="Coils"/>
    </source>
</evidence>
<dbReference type="Pfam" id="PF11951">
    <property type="entry name" value="Fungal_trans_2"/>
    <property type="match status" value="1"/>
</dbReference>
<keyword evidence="2 8" id="KW-0812">Transmembrane</keyword>
<dbReference type="RefSeq" id="XP_024712518.1">
    <property type="nucleotide sequence ID" value="XM_024859216.1"/>
</dbReference>